<dbReference type="RefSeq" id="WP_176269550.1">
    <property type="nucleotide sequence ID" value="NZ_JABVBA010000003.1"/>
</dbReference>
<dbReference type="EMBL" id="JABVBA010000003">
    <property type="protein sequence ID" value="NVF11119.1"/>
    <property type="molecule type" value="Genomic_DNA"/>
</dbReference>
<dbReference type="PANTHER" id="PTHR10584">
    <property type="entry name" value="SUGAR KINASE"/>
    <property type="match status" value="1"/>
</dbReference>
<dbReference type="InterPro" id="IPR011611">
    <property type="entry name" value="PfkB_dom"/>
</dbReference>
<dbReference type="InterPro" id="IPR002173">
    <property type="entry name" value="Carboh/pur_kinase_PfkB_CS"/>
</dbReference>
<keyword evidence="2 4" id="KW-0808">Transferase</keyword>
<comment type="similarity">
    <text evidence="1 4">Belongs to the carbohydrate kinase PfkB family.</text>
</comment>
<sequence length="320" mass="34968">MVDVICLGASVVDVPLQPVDKKVFKSESYPLENISLTTGGDALNEATIISRLGSKVKLISMVGNDIAGKFILNHCRNNLIDIDGITVKDGINTSINIGLVAHDGERTFITSKNGSLWKTTIDDLNLDLIKDAKILSYGSFFNNPLLRDEELVKILSRAKQQNMIITADMIKPRNNETFDDIKNSLKLVDFFFPNIDEARLMTNKNDINEIADDILSYGVKCVVIKIDSKGAYIKNESGFKAVIPAMHGITAIDTIGAGDNFASGFITGLVEGLSIKECTQMANVAAGISIQSLGATSGIKTRKQFNENLNRYFIQEGEKN</sequence>
<keyword evidence="7" id="KW-1185">Reference proteome</keyword>
<comment type="caution">
    <text evidence="6">The sequence shown here is derived from an EMBL/GenBank/DDBJ whole genome shotgun (WGS) entry which is preliminary data.</text>
</comment>
<dbReference type="PROSITE" id="PS00583">
    <property type="entry name" value="PFKB_KINASES_1"/>
    <property type="match status" value="1"/>
</dbReference>
<evidence type="ECO:0000256" key="3">
    <source>
        <dbReference type="ARBA" id="ARBA00022777"/>
    </source>
</evidence>
<organism evidence="6 7">
    <name type="scientific">Anaerococcus faecalis</name>
    <dbReference type="NCBI Taxonomy" id="2742993"/>
    <lineage>
        <taxon>Bacteria</taxon>
        <taxon>Bacillati</taxon>
        <taxon>Bacillota</taxon>
        <taxon>Tissierellia</taxon>
        <taxon>Tissierellales</taxon>
        <taxon>Peptoniphilaceae</taxon>
        <taxon>Anaerococcus</taxon>
    </lineage>
</organism>
<dbReference type="PRINTS" id="PR00990">
    <property type="entry name" value="RIBOKINASE"/>
</dbReference>
<accession>A0ABX2N8W0</accession>
<protein>
    <submittedName>
        <fullName evidence="6">Carbohydrate kinase family protein</fullName>
    </submittedName>
</protein>
<dbReference type="SUPFAM" id="SSF53613">
    <property type="entry name" value="Ribokinase-like"/>
    <property type="match status" value="1"/>
</dbReference>
<dbReference type="Gene3D" id="3.40.1190.20">
    <property type="match status" value="1"/>
</dbReference>
<dbReference type="InterPro" id="IPR029056">
    <property type="entry name" value="Ribokinase-like"/>
</dbReference>
<evidence type="ECO:0000256" key="2">
    <source>
        <dbReference type="ARBA" id="ARBA00022679"/>
    </source>
</evidence>
<gene>
    <name evidence="6" type="ORF">HV819_03820</name>
</gene>
<dbReference type="CDD" id="cd01166">
    <property type="entry name" value="KdgK"/>
    <property type="match status" value="1"/>
</dbReference>
<evidence type="ECO:0000313" key="7">
    <source>
        <dbReference type="Proteomes" id="UP000540919"/>
    </source>
</evidence>
<proteinExistence type="inferred from homology"/>
<dbReference type="Proteomes" id="UP000540919">
    <property type="component" value="Unassembled WGS sequence"/>
</dbReference>
<dbReference type="Pfam" id="PF00294">
    <property type="entry name" value="PfkB"/>
    <property type="match status" value="1"/>
</dbReference>
<evidence type="ECO:0000313" key="6">
    <source>
        <dbReference type="EMBL" id="NVF11119.1"/>
    </source>
</evidence>
<dbReference type="PROSITE" id="PS00584">
    <property type="entry name" value="PFKB_KINASES_2"/>
    <property type="match status" value="1"/>
</dbReference>
<dbReference type="InterPro" id="IPR002139">
    <property type="entry name" value="Ribo/fructo_kinase"/>
</dbReference>
<evidence type="ECO:0000256" key="4">
    <source>
        <dbReference type="RuleBase" id="RU003704"/>
    </source>
</evidence>
<dbReference type="GO" id="GO:0016301">
    <property type="term" value="F:kinase activity"/>
    <property type="evidence" value="ECO:0007669"/>
    <property type="project" value="UniProtKB-KW"/>
</dbReference>
<evidence type="ECO:0000256" key="1">
    <source>
        <dbReference type="ARBA" id="ARBA00010688"/>
    </source>
</evidence>
<dbReference type="PANTHER" id="PTHR10584:SF166">
    <property type="entry name" value="RIBOKINASE"/>
    <property type="match status" value="1"/>
</dbReference>
<feature type="domain" description="Carbohydrate kinase PfkB" evidence="5">
    <location>
        <begin position="3"/>
        <end position="301"/>
    </location>
</feature>
<keyword evidence="3 4" id="KW-0418">Kinase</keyword>
<name>A0ABX2N8W0_9FIRM</name>
<evidence type="ECO:0000259" key="5">
    <source>
        <dbReference type="Pfam" id="PF00294"/>
    </source>
</evidence>
<reference evidence="6 7" key="1">
    <citation type="submission" date="2020-06" db="EMBL/GenBank/DDBJ databases">
        <title>Anaerococcus sp. nov., isolated form swine feces.</title>
        <authorList>
            <person name="Yu S."/>
        </authorList>
    </citation>
    <scope>NUCLEOTIDE SEQUENCE [LARGE SCALE GENOMIC DNA]</scope>
    <source>
        <strain evidence="6 7">AGMB00486</strain>
    </source>
</reference>